<evidence type="ECO:0000313" key="1">
    <source>
        <dbReference type="EMBL" id="KAH7926307.1"/>
    </source>
</evidence>
<evidence type="ECO:0000313" key="2">
    <source>
        <dbReference type="Proteomes" id="UP000790709"/>
    </source>
</evidence>
<name>A0ACB8BL66_9AGAM</name>
<gene>
    <name evidence="1" type="ORF">BV22DRAFT_1033023</name>
</gene>
<comment type="caution">
    <text evidence="1">The sequence shown here is derived from an EMBL/GenBank/DDBJ whole genome shotgun (WGS) entry which is preliminary data.</text>
</comment>
<proteinExistence type="predicted"/>
<dbReference type="Proteomes" id="UP000790709">
    <property type="component" value="Unassembled WGS sequence"/>
</dbReference>
<reference evidence="1" key="1">
    <citation type="journal article" date="2021" name="New Phytol.">
        <title>Evolutionary innovations through gain and loss of genes in the ectomycorrhizal Boletales.</title>
        <authorList>
            <person name="Wu G."/>
            <person name="Miyauchi S."/>
            <person name="Morin E."/>
            <person name="Kuo A."/>
            <person name="Drula E."/>
            <person name="Varga T."/>
            <person name="Kohler A."/>
            <person name="Feng B."/>
            <person name="Cao Y."/>
            <person name="Lipzen A."/>
            <person name="Daum C."/>
            <person name="Hundley H."/>
            <person name="Pangilinan J."/>
            <person name="Johnson J."/>
            <person name="Barry K."/>
            <person name="LaButti K."/>
            <person name="Ng V."/>
            <person name="Ahrendt S."/>
            <person name="Min B."/>
            <person name="Choi I.G."/>
            <person name="Park H."/>
            <person name="Plett J.M."/>
            <person name="Magnuson J."/>
            <person name="Spatafora J.W."/>
            <person name="Nagy L.G."/>
            <person name="Henrissat B."/>
            <person name="Grigoriev I.V."/>
            <person name="Yang Z.L."/>
            <person name="Xu J."/>
            <person name="Martin F.M."/>
        </authorList>
    </citation>
    <scope>NUCLEOTIDE SEQUENCE</scope>
    <source>
        <strain evidence="1">KUC20120723A-06</strain>
    </source>
</reference>
<organism evidence="1 2">
    <name type="scientific">Leucogyrophana mollusca</name>
    <dbReference type="NCBI Taxonomy" id="85980"/>
    <lineage>
        <taxon>Eukaryota</taxon>
        <taxon>Fungi</taxon>
        <taxon>Dikarya</taxon>
        <taxon>Basidiomycota</taxon>
        <taxon>Agaricomycotina</taxon>
        <taxon>Agaricomycetes</taxon>
        <taxon>Agaricomycetidae</taxon>
        <taxon>Boletales</taxon>
        <taxon>Boletales incertae sedis</taxon>
        <taxon>Leucogyrophana</taxon>
    </lineage>
</organism>
<keyword evidence="2" id="KW-1185">Reference proteome</keyword>
<accession>A0ACB8BL66</accession>
<sequence>MSIQDGDGSAVGHEPSLELVSAEDVALDMDGYETDGDLDESDSEDGFDVDSDSEEV</sequence>
<protein>
    <submittedName>
        <fullName evidence="1">Uncharacterized protein</fullName>
    </submittedName>
</protein>
<dbReference type="EMBL" id="MU266385">
    <property type="protein sequence ID" value="KAH7926307.1"/>
    <property type="molecule type" value="Genomic_DNA"/>
</dbReference>